<sequence length="172" mass="19143">MAAVPTSLLAILVVLVTVESKCPLDWVEYDNNCIQFNKDQHTWMDAGGHCRNMGAHLITVDSEAKDNFIKQFLNVFASEHLNTWWIGGSDFAKEGVWQWLAGGSVSTYNGWGPGQPDGNNTANCMTYRFFNHTIIGWADDVCSPHAHHGHHPHMPGYICEKPLDSFSTPLGK</sequence>
<dbReference type="EnsemblMetazoa" id="G19831.1">
    <property type="protein sequence ID" value="G19831.1:cds"/>
    <property type="gene ID" value="G19831"/>
</dbReference>
<dbReference type="InterPro" id="IPR001304">
    <property type="entry name" value="C-type_lectin-like"/>
</dbReference>
<reference evidence="3" key="1">
    <citation type="submission" date="2022-08" db="UniProtKB">
        <authorList>
            <consortium name="EnsemblMetazoa"/>
        </authorList>
    </citation>
    <scope>IDENTIFICATION</scope>
    <source>
        <strain evidence="3">05x7-T-G4-1.051#20</strain>
    </source>
</reference>
<keyword evidence="4" id="KW-1185">Reference proteome</keyword>
<feature type="chain" id="PRO_5042431099" description="C-type lectin domain-containing protein" evidence="1">
    <location>
        <begin position="21"/>
        <end position="172"/>
    </location>
</feature>
<organism evidence="3 4">
    <name type="scientific">Magallana gigas</name>
    <name type="common">Pacific oyster</name>
    <name type="synonym">Crassostrea gigas</name>
    <dbReference type="NCBI Taxonomy" id="29159"/>
    <lineage>
        <taxon>Eukaryota</taxon>
        <taxon>Metazoa</taxon>
        <taxon>Spiralia</taxon>
        <taxon>Lophotrochozoa</taxon>
        <taxon>Mollusca</taxon>
        <taxon>Bivalvia</taxon>
        <taxon>Autobranchia</taxon>
        <taxon>Pteriomorphia</taxon>
        <taxon>Ostreida</taxon>
        <taxon>Ostreoidea</taxon>
        <taxon>Ostreidae</taxon>
        <taxon>Magallana</taxon>
    </lineage>
</organism>
<dbReference type="InterPro" id="IPR016187">
    <property type="entry name" value="CTDL_fold"/>
</dbReference>
<dbReference type="PROSITE" id="PS50041">
    <property type="entry name" value="C_TYPE_LECTIN_2"/>
    <property type="match status" value="1"/>
</dbReference>
<dbReference type="CDD" id="cd00037">
    <property type="entry name" value="CLECT"/>
    <property type="match status" value="1"/>
</dbReference>
<dbReference type="Gene3D" id="3.10.100.10">
    <property type="entry name" value="Mannose-Binding Protein A, subunit A"/>
    <property type="match status" value="1"/>
</dbReference>
<evidence type="ECO:0000313" key="3">
    <source>
        <dbReference type="EnsemblMetazoa" id="G19831.3:cds"/>
    </source>
</evidence>
<name>A0A8W8JLB3_MAGGI</name>
<dbReference type="InterPro" id="IPR016186">
    <property type="entry name" value="C-type_lectin-like/link_sf"/>
</dbReference>
<dbReference type="AlphaFoldDB" id="A0A8W8JLB3"/>
<dbReference type="SMART" id="SM00034">
    <property type="entry name" value="CLECT"/>
    <property type="match status" value="1"/>
</dbReference>
<evidence type="ECO:0000259" key="2">
    <source>
        <dbReference type="PROSITE" id="PS50041"/>
    </source>
</evidence>
<dbReference type="PANTHER" id="PTHR22803">
    <property type="entry name" value="MANNOSE, PHOSPHOLIPASE, LECTIN RECEPTOR RELATED"/>
    <property type="match status" value="1"/>
</dbReference>
<evidence type="ECO:0000313" key="4">
    <source>
        <dbReference type="Proteomes" id="UP000005408"/>
    </source>
</evidence>
<feature type="signal peptide" evidence="1">
    <location>
        <begin position="1"/>
        <end position="20"/>
    </location>
</feature>
<dbReference type="OMA" id="NTANCMT"/>
<dbReference type="SUPFAM" id="SSF56436">
    <property type="entry name" value="C-type lectin-like"/>
    <property type="match status" value="1"/>
</dbReference>
<dbReference type="Pfam" id="PF00059">
    <property type="entry name" value="Lectin_C"/>
    <property type="match status" value="1"/>
</dbReference>
<accession>A0A8W8JLB3</accession>
<dbReference type="EnsemblMetazoa" id="G19831.3">
    <property type="protein sequence ID" value="G19831.3:cds"/>
    <property type="gene ID" value="G19831"/>
</dbReference>
<dbReference type="OrthoDB" id="6081947at2759"/>
<dbReference type="EnsemblMetazoa" id="G19831.2">
    <property type="protein sequence ID" value="G19831.2:cds"/>
    <property type="gene ID" value="G19831"/>
</dbReference>
<dbReference type="Proteomes" id="UP000005408">
    <property type="component" value="Unassembled WGS sequence"/>
</dbReference>
<protein>
    <recommendedName>
        <fullName evidence="2">C-type lectin domain-containing protein</fullName>
    </recommendedName>
</protein>
<feature type="domain" description="C-type lectin" evidence="2">
    <location>
        <begin position="29"/>
        <end position="143"/>
    </location>
</feature>
<dbReference type="InterPro" id="IPR050111">
    <property type="entry name" value="C-type_lectin/snaclec_domain"/>
</dbReference>
<proteinExistence type="predicted"/>
<evidence type="ECO:0000256" key="1">
    <source>
        <dbReference type="SAM" id="SignalP"/>
    </source>
</evidence>
<keyword evidence="1" id="KW-0732">Signal</keyword>